<dbReference type="RefSeq" id="WP_015494809.1">
    <property type="nucleotide sequence ID" value="NC_020908.1"/>
</dbReference>
<dbReference type="PROSITE" id="PS51686">
    <property type="entry name" value="SAM_MT_RSMB_NOP"/>
    <property type="match status" value="1"/>
</dbReference>
<feature type="active site" description="Nucleophile" evidence="5">
    <location>
        <position position="340"/>
    </location>
</feature>
<keyword evidence="4 5" id="KW-0694">RNA-binding</keyword>
<evidence type="ECO:0000256" key="3">
    <source>
        <dbReference type="ARBA" id="ARBA00022691"/>
    </source>
</evidence>
<accession>M9RIL7</accession>
<dbReference type="Gene3D" id="3.30.70.1170">
    <property type="entry name" value="Sun protein, domain 3"/>
    <property type="match status" value="1"/>
</dbReference>
<dbReference type="eggNOG" id="COG0144">
    <property type="taxonomic scope" value="Bacteria"/>
</dbReference>
<dbReference type="AlphaFoldDB" id="M9RIL7"/>
<comment type="similarity">
    <text evidence="5">Belongs to the class I-like SAM-binding methyltransferase superfamily. RsmB/NOP family.</text>
</comment>
<dbReference type="PRINTS" id="PR02008">
    <property type="entry name" value="RCMTFAMILY"/>
</dbReference>
<protein>
    <submittedName>
        <fullName evidence="7">NOL1/NOP2/sun family-like protein</fullName>
    </submittedName>
</protein>
<name>M9RIL7_9RHOB</name>
<feature type="binding site" evidence="5">
    <location>
        <position position="247"/>
    </location>
    <ligand>
        <name>S-adenosyl-L-methionine</name>
        <dbReference type="ChEBI" id="CHEBI:59789"/>
    </ligand>
</feature>
<dbReference type="InterPro" id="IPR049560">
    <property type="entry name" value="MeTrfase_RsmB-F_NOP2_cat"/>
</dbReference>
<dbReference type="KEGG" id="oar:OA238_c14730"/>
<evidence type="ECO:0000256" key="1">
    <source>
        <dbReference type="ARBA" id="ARBA00022603"/>
    </source>
</evidence>
<keyword evidence="8" id="KW-1185">Reference proteome</keyword>
<comment type="caution">
    <text evidence="5">Lacks conserved residue(s) required for the propagation of feature annotation.</text>
</comment>
<evidence type="ECO:0000256" key="4">
    <source>
        <dbReference type="ARBA" id="ARBA00022884"/>
    </source>
</evidence>
<dbReference type="InterPro" id="IPR023267">
    <property type="entry name" value="RCMT"/>
</dbReference>
<dbReference type="GO" id="GO:0001510">
    <property type="term" value="P:RNA methylation"/>
    <property type="evidence" value="ECO:0007669"/>
    <property type="project" value="InterPro"/>
</dbReference>
<dbReference type="GO" id="GO:0008173">
    <property type="term" value="F:RNA methyltransferase activity"/>
    <property type="evidence" value="ECO:0007669"/>
    <property type="project" value="InterPro"/>
</dbReference>
<dbReference type="STRING" id="391616.OA238_c14730"/>
<reference evidence="7 8" key="1">
    <citation type="journal article" date="2013" name="PLoS ONE">
        <title>Poles Apart: Arctic and Antarctic Octadecabacter strains Share High Genome Plasticity and a New Type of Xanthorhodopsin.</title>
        <authorList>
            <person name="Vollmers J."/>
            <person name="Voget S."/>
            <person name="Dietrich S."/>
            <person name="Gollnow K."/>
            <person name="Smits M."/>
            <person name="Meyer K."/>
            <person name="Brinkhoff T."/>
            <person name="Simon M."/>
            <person name="Daniel R."/>
        </authorList>
    </citation>
    <scope>NUCLEOTIDE SEQUENCE [LARGE SCALE GENOMIC DNA]</scope>
    <source>
        <strain evidence="7 8">238</strain>
    </source>
</reference>
<gene>
    <name evidence="7" type="ORF">OA238_c14730</name>
</gene>
<sequence>MTPAARVAAAIEVLDLIFEGATPEKSLTGWGRRHRFAGSKDRAAIRDHVFQALRCRASYAWLGGAQSGRGVMLGAMRAAGQVDEMFSGIAHAPRLVEDGEDARAIEDADRATQNDIPEWLLPHFDGALGADSDGVMETLKTRAGVFLRVNAARTDTMETIDVLAHDGVTVVLVRDIKNALQVTDNERRVAQTDAYLTGLIELQDASSQHAMISLGLTAGQRVLDLCAGGGGKALAMAALGADVVAHDIDPRRMVDLAPRADRAGVVIETVLTDALATLAPFDVVLVDAPCSGSGTWRRTPAAKWDLTPERLLELNQIQADVLVQAAPLVGVGGTLAYATCSVFDVENGDRIDEFTEKNGDFEVISKSLRRPRADGDGFFFVQLRRTT</sequence>
<evidence type="ECO:0000313" key="7">
    <source>
        <dbReference type="EMBL" id="AGI71618.1"/>
    </source>
</evidence>
<dbReference type="SUPFAM" id="SSF53335">
    <property type="entry name" value="S-adenosyl-L-methionine-dependent methyltransferases"/>
    <property type="match status" value="1"/>
</dbReference>
<dbReference type="EMBL" id="CP003742">
    <property type="protein sequence ID" value="AGI71618.1"/>
    <property type="molecule type" value="Genomic_DNA"/>
</dbReference>
<feature type="binding site" evidence="5">
    <location>
        <position position="287"/>
    </location>
    <ligand>
        <name>S-adenosyl-L-methionine</name>
        <dbReference type="ChEBI" id="CHEBI:59789"/>
    </ligand>
</feature>
<dbReference type="Proteomes" id="UP000004688">
    <property type="component" value="Chromosome"/>
</dbReference>
<evidence type="ECO:0000256" key="5">
    <source>
        <dbReference type="PROSITE-ProRule" id="PRU01023"/>
    </source>
</evidence>
<dbReference type="Pfam" id="PF01189">
    <property type="entry name" value="Methyltr_RsmB-F"/>
    <property type="match status" value="1"/>
</dbReference>
<evidence type="ECO:0000259" key="6">
    <source>
        <dbReference type="PROSITE" id="PS51686"/>
    </source>
</evidence>
<dbReference type="InterPro" id="IPR029063">
    <property type="entry name" value="SAM-dependent_MTases_sf"/>
</dbReference>
<proteinExistence type="inferred from homology"/>
<keyword evidence="1 5" id="KW-0489">Methyltransferase</keyword>
<evidence type="ECO:0000313" key="8">
    <source>
        <dbReference type="Proteomes" id="UP000004688"/>
    </source>
</evidence>
<dbReference type="PANTHER" id="PTHR22807:SF53">
    <property type="entry name" value="RIBOSOMAL RNA SMALL SUBUNIT METHYLTRANSFERASE B-RELATED"/>
    <property type="match status" value="1"/>
</dbReference>
<dbReference type="HOGENOM" id="CLU_005316_0_2_5"/>
<dbReference type="Gene3D" id="3.40.50.150">
    <property type="entry name" value="Vaccinia Virus protein VP39"/>
    <property type="match status" value="1"/>
</dbReference>
<keyword evidence="2 5" id="KW-0808">Transferase</keyword>
<dbReference type="Pfam" id="PF22458">
    <property type="entry name" value="RsmF-B_ferredox"/>
    <property type="match status" value="1"/>
</dbReference>
<organism evidence="7 8">
    <name type="scientific">Octadecabacter arcticus 238</name>
    <dbReference type="NCBI Taxonomy" id="391616"/>
    <lineage>
        <taxon>Bacteria</taxon>
        <taxon>Pseudomonadati</taxon>
        <taxon>Pseudomonadota</taxon>
        <taxon>Alphaproteobacteria</taxon>
        <taxon>Rhodobacterales</taxon>
        <taxon>Roseobacteraceae</taxon>
        <taxon>Octadecabacter</taxon>
    </lineage>
</organism>
<dbReference type="CDD" id="cd02440">
    <property type="entry name" value="AdoMet_MTases"/>
    <property type="match status" value="1"/>
</dbReference>
<dbReference type="InterPro" id="IPR001678">
    <property type="entry name" value="MeTrfase_RsmB-F_NOP2_dom"/>
</dbReference>
<dbReference type="GO" id="GO:0003723">
    <property type="term" value="F:RNA binding"/>
    <property type="evidence" value="ECO:0007669"/>
    <property type="project" value="UniProtKB-UniRule"/>
</dbReference>
<evidence type="ECO:0000256" key="2">
    <source>
        <dbReference type="ARBA" id="ARBA00022679"/>
    </source>
</evidence>
<dbReference type="InterPro" id="IPR054728">
    <property type="entry name" value="RsmB-like_ferredoxin"/>
</dbReference>
<feature type="domain" description="SAM-dependent MTase RsmB/NOP-type" evidence="6">
    <location>
        <begin position="135"/>
        <end position="387"/>
    </location>
</feature>
<dbReference type="PANTHER" id="PTHR22807">
    <property type="entry name" value="NOP2 YEAST -RELATED NOL1/NOP2/FMU SUN DOMAIN-CONTAINING"/>
    <property type="match status" value="1"/>
</dbReference>
<keyword evidence="3 5" id="KW-0949">S-adenosyl-L-methionine</keyword>